<dbReference type="InterPro" id="IPR036424">
    <property type="entry name" value="UPP_synth-like_sf"/>
</dbReference>
<dbReference type="InterPro" id="IPR038887">
    <property type="entry name" value="Nus1/NgBR"/>
</dbReference>
<evidence type="ECO:0000256" key="7">
    <source>
        <dbReference type="ARBA" id="ARBA00022692"/>
    </source>
</evidence>
<dbReference type="SUPFAM" id="SSF64005">
    <property type="entry name" value="Undecaprenyl diphosphate synthase"/>
    <property type="match status" value="1"/>
</dbReference>
<evidence type="ECO:0000256" key="9">
    <source>
        <dbReference type="ARBA" id="ARBA00022842"/>
    </source>
</evidence>
<organism evidence="14 15">
    <name type="scientific">Eutypa lata (strain UCR-EL1)</name>
    <name type="common">Grapevine dieback disease fungus</name>
    <name type="synonym">Eutypa armeniacae</name>
    <dbReference type="NCBI Taxonomy" id="1287681"/>
    <lineage>
        <taxon>Eukaryota</taxon>
        <taxon>Fungi</taxon>
        <taxon>Dikarya</taxon>
        <taxon>Ascomycota</taxon>
        <taxon>Pezizomycotina</taxon>
        <taxon>Sordariomycetes</taxon>
        <taxon>Xylariomycetidae</taxon>
        <taxon>Xylariales</taxon>
        <taxon>Diatrypaceae</taxon>
        <taxon>Eutypa</taxon>
    </lineage>
</organism>
<comment type="subcellular location">
    <subcellularLocation>
        <location evidence="2">Endoplasmic reticulum membrane</location>
    </subcellularLocation>
</comment>
<comment type="pathway">
    <text evidence="3">Protein modification; protein glycosylation.</text>
</comment>
<keyword evidence="11 13" id="KW-0472">Membrane</keyword>
<reference evidence="15" key="1">
    <citation type="journal article" date="2013" name="Genome Announc.">
        <title>Draft genome sequence of the grapevine dieback fungus Eutypa lata UCR-EL1.</title>
        <authorList>
            <person name="Blanco-Ulate B."/>
            <person name="Rolshausen P.E."/>
            <person name="Cantu D."/>
        </authorList>
    </citation>
    <scope>NUCLEOTIDE SEQUENCE [LARGE SCALE GENOMIC DNA]</scope>
    <source>
        <strain evidence="15">UCR-EL1</strain>
    </source>
</reference>
<keyword evidence="15" id="KW-1185">Reference proteome</keyword>
<dbReference type="HOGENOM" id="CLU_051870_1_0_1"/>
<dbReference type="KEGG" id="ela:UCREL1_2392"/>
<dbReference type="GO" id="GO:1904423">
    <property type="term" value="C:dehydrodolichyl diphosphate synthase complex"/>
    <property type="evidence" value="ECO:0007669"/>
    <property type="project" value="InterPro"/>
</dbReference>
<accession>M7SVF7</accession>
<dbReference type="PANTHER" id="PTHR21528">
    <property type="entry name" value="DEHYDRODOLICHYL DIPHOSPHATE SYNTHASE COMPLEX SUBUNIT NUS1"/>
    <property type="match status" value="1"/>
</dbReference>
<dbReference type="AlphaFoldDB" id="M7SVF7"/>
<dbReference type="UniPathway" id="UPA00378"/>
<gene>
    <name evidence="14" type="ORF">UCREL1_2392</name>
</gene>
<evidence type="ECO:0000313" key="14">
    <source>
        <dbReference type="EMBL" id="EMR70569.1"/>
    </source>
</evidence>
<evidence type="ECO:0000256" key="2">
    <source>
        <dbReference type="ARBA" id="ARBA00004586"/>
    </source>
</evidence>
<evidence type="ECO:0000256" key="13">
    <source>
        <dbReference type="SAM" id="Phobius"/>
    </source>
</evidence>
<dbReference type="GO" id="GO:0045547">
    <property type="term" value="F:ditrans,polycis-polyprenyl diphosphate synthase [(2E,6E)-farnesyl diphosphate specific] activity"/>
    <property type="evidence" value="ECO:0007669"/>
    <property type="project" value="UniProtKB-EC"/>
</dbReference>
<dbReference type="GO" id="GO:0005789">
    <property type="term" value="C:endoplasmic reticulum membrane"/>
    <property type="evidence" value="ECO:0007669"/>
    <property type="project" value="UniProtKB-SubCell"/>
</dbReference>
<dbReference type="EMBL" id="KB705837">
    <property type="protein sequence ID" value="EMR70569.1"/>
    <property type="molecule type" value="Genomic_DNA"/>
</dbReference>
<proteinExistence type="inferred from homology"/>
<evidence type="ECO:0000256" key="6">
    <source>
        <dbReference type="ARBA" id="ARBA00022679"/>
    </source>
</evidence>
<protein>
    <recommendedName>
        <fullName evidence="5">ditrans,polycis-polyprenyl diphosphate synthase [(2E,6E)-farnesyldiphosphate specific]</fullName>
        <ecNumber evidence="5">2.5.1.87</ecNumber>
    </recommendedName>
</protein>
<dbReference type="OMA" id="AWSSCAG"/>
<dbReference type="PANTHER" id="PTHR21528:SF0">
    <property type="entry name" value="DEHYDRODOLICHYL DIPHOSPHATE SYNTHASE COMPLEX SUBUNIT NUS1"/>
    <property type="match status" value="1"/>
</dbReference>
<keyword evidence="7 13" id="KW-0812">Transmembrane</keyword>
<dbReference type="EC" id="2.5.1.87" evidence="5"/>
<dbReference type="Gene3D" id="3.40.1180.10">
    <property type="entry name" value="Decaprenyl diphosphate synthase-like"/>
    <property type="match status" value="1"/>
</dbReference>
<feature type="transmembrane region" description="Helical" evidence="13">
    <location>
        <begin position="29"/>
        <end position="49"/>
    </location>
</feature>
<keyword evidence="10 13" id="KW-1133">Transmembrane helix</keyword>
<evidence type="ECO:0000256" key="12">
    <source>
        <dbReference type="ARBA" id="ARBA00047353"/>
    </source>
</evidence>
<evidence type="ECO:0000256" key="1">
    <source>
        <dbReference type="ARBA" id="ARBA00001946"/>
    </source>
</evidence>
<evidence type="ECO:0000256" key="8">
    <source>
        <dbReference type="ARBA" id="ARBA00022824"/>
    </source>
</evidence>
<dbReference type="eggNOG" id="KOG2818">
    <property type="taxonomic scope" value="Eukaryota"/>
</dbReference>
<comment type="similarity">
    <text evidence="4">Belongs to the UPP synthase family.</text>
</comment>
<evidence type="ECO:0000256" key="3">
    <source>
        <dbReference type="ARBA" id="ARBA00004922"/>
    </source>
</evidence>
<name>M7SVF7_EUTLA</name>
<evidence type="ECO:0000256" key="4">
    <source>
        <dbReference type="ARBA" id="ARBA00005432"/>
    </source>
</evidence>
<comment type="cofactor">
    <cofactor evidence="1">
        <name>Mg(2+)</name>
        <dbReference type="ChEBI" id="CHEBI:18420"/>
    </cofactor>
</comment>
<evidence type="ECO:0000256" key="5">
    <source>
        <dbReference type="ARBA" id="ARBA00012596"/>
    </source>
</evidence>
<dbReference type="OrthoDB" id="19639at2759"/>
<dbReference type="STRING" id="1287681.M7SVF7"/>
<evidence type="ECO:0000256" key="11">
    <source>
        <dbReference type="ARBA" id="ARBA00023136"/>
    </source>
</evidence>
<sequence length="288" mass="32775">MIQTYVKPNERLNRGQAKSHFGVRKFLRAQLYAFLYVFVHAIFSVYIRFRIAYRAVYDRVLSILNYHHNTPDYVRRDVSNLPRLPKHVSVILTLEDGGRAGDALEKLVSEVAEIAAWCASAGIHQYSVYEKTGVLKRYMPQTHRVISHKLKGWFGTHHAPAVALHARGAEPVQPSSRQADLNVLLISAEDGREAMVDLTKVFAHMAQRDKISTADITIDLIDNELNEAVMPEPDLLLSFEPFVDLQGYPPWPIRLTEIFASPDNQGVNYQVFLRGLRKYSEATFKLGK</sequence>
<keyword evidence="6" id="KW-0808">Transferase</keyword>
<keyword evidence="9" id="KW-0460">Magnesium</keyword>
<keyword evidence="8" id="KW-0256">Endoplasmic reticulum</keyword>
<comment type="catalytic activity">
    <reaction evidence="12">
        <text>n isopentenyl diphosphate + (2E,6E)-farnesyl diphosphate = a di-trans,poly-cis-polyprenyl diphosphate + n diphosphate</text>
        <dbReference type="Rhea" id="RHEA:53008"/>
        <dbReference type="Rhea" id="RHEA-COMP:19494"/>
        <dbReference type="ChEBI" id="CHEBI:33019"/>
        <dbReference type="ChEBI" id="CHEBI:128769"/>
        <dbReference type="ChEBI" id="CHEBI:136960"/>
        <dbReference type="ChEBI" id="CHEBI:175763"/>
        <dbReference type="EC" id="2.5.1.87"/>
    </reaction>
</comment>
<dbReference type="Proteomes" id="UP000012174">
    <property type="component" value="Unassembled WGS sequence"/>
</dbReference>
<evidence type="ECO:0000313" key="15">
    <source>
        <dbReference type="Proteomes" id="UP000012174"/>
    </source>
</evidence>
<evidence type="ECO:0000256" key="10">
    <source>
        <dbReference type="ARBA" id="ARBA00022989"/>
    </source>
</evidence>